<comment type="caution">
    <text evidence="1">The sequence shown here is derived from an EMBL/GenBank/DDBJ whole genome shotgun (WGS) entry which is preliminary data.</text>
</comment>
<proteinExistence type="predicted"/>
<evidence type="ECO:0000313" key="2">
    <source>
        <dbReference type="Proteomes" id="UP000553034"/>
    </source>
</evidence>
<name>A0A840EWP8_9FLAO</name>
<dbReference type="EMBL" id="JACIFO010000002">
    <property type="protein sequence ID" value="MBB4118494.1"/>
    <property type="molecule type" value="Genomic_DNA"/>
</dbReference>
<evidence type="ECO:0000313" key="1">
    <source>
        <dbReference type="EMBL" id="MBB4118494.1"/>
    </source>
</evidence>
<dbReference type="Proteomes" id="UP000553034">
    <property type="component" value="Unassembled WGS sequence"/>
</dbReference>
<organism evidence="1 2">
    <name type="scientific">Mesonia hippocampi</name>
    <dbReference type="NCBI Taxonomy" id="1628250"/>
    <lineage>
        <taxon>Bacteria</taxon>
        <taxon>Pseudomonadati</taxon>
        <taxon>Bacteroidota</taxon>
        <taxon>Flavobacteriia</taxon>
        <taxon>Flavobacteriales</taxon>
        <taxon>Flavobacteriaceae</taxon>
        <taxon>Mesonia</taxon>
    </lineage>
</organism>
<protein>
    <submittedName>
        <fullName evidence="1">Uncharacterized metal-binding protein YceD (DUF177 family)</fullName>
    </submittedName>
</protein>
<dbReference type="InterPro" id="IPR003772">
    <property type="entry name" value="YceD"/>
</dbReference>
<keyword evidence="2" id="KW-1185">Reference proteome</keyword>
<sequence>MMKKFKAYEIQFVGLKLGKHYYDYTIDNAFFDLFEYDEFNHVDVKAHLELEKKSTMLELTFKVEGLVNINCDVSNEPYNQPIEGDLKIIIKFAEEYNDDNEEILYIPHGEYKIQVEQYIYESIILAMPYKREHPGIKNGTLNSEILDKLEELQPKIKENKEENEEIDPRWNKLKNLLNENK</sequence>
<gene>
    <name evidence="1" type="ORF">GGR32_000768</name>
</gene>
<accession>A0A840EWP8</accession>
<reference evidence="1 2" key="1">
    <citation type="submission" date="2020-08" db="EMBL/GenBank/DDBJ databases">
        <title>Genomic Encyclopedia of Type Strains, Phase IV (KMG-IV): sequencing the most valuable type-strain genomes for metagenomic binning, comparative biology and taxonomic classification.</title>
        <authorList>
            <person name="Goeker M."/>
        </authorList>
    </citation>
    <scope>NUCLEOTIDE SEQUENCE [LARGE SCALE GENOMIC DNA]</scope>
    <source>
        <strain evidence="1 2">DSM 29568</strain>
    </source>
</reference>
<dbReference type="Pfam" id="PF02620">
    <property type="entry name" value="YceD"/>
    <property type="match status" value="1"/>
</dbReference>
<dbReference type="AlphaFoldDB" id="A0A840EWP8"/>